<keyword evidence="2" id="KW-0597">Phosphoprotein</keyword>
<feature type="repeat" description="NHL" evidence="10">
    <location>
        <begin position="567"/>
        <end position="611"/>
    </location>
</feature>
<dbReference type="InterPro" id="IPR027370">
    <property type="entry name" value="Znf-RING_euk"/>
</dbReference>
<keyword evidence="3" id="KW-0479">Metal-binding</keyword>
<dbReference type="Gene3D" id="3.30.40.10">
    <property type="entry name" value="Zinc/RING finger domain, C3HC4 (zinc finger)"/>
    <property type="match status" value="1"/>
</dbReference>
<dbReference type="SMART" id="SM00184">
    <property type="entry name" value="RING"/>
    <property type="match status" value="2"/>
</dbReference>
<dbReference type="FunFam" id="3.30.40.10:FF:000623">
    <property type="entry name" value="Uncharacterized protein, isoform A"/>
    <property type="match status" value="1"/>
</dbReference>
<dbReference type="PANTHER" id="PTHR25462">
    <property type="entry name" value="BONUS, ISOFORM C-RELATED"/>
    <property type="match status" value="1"/>
</dbReference>
<dbReference type="SMART" id="SM00502">
    <property type="entry name" value="BBC"/>
    <property type="match status" value="1"/>
</dbReference>
<dbReference type="InterPro" id="IPR013083">
    <property type="entry name" value="Znf_RING/FYVE/PHD"/>
</dbReference>
<dbReference type="PROSITE" id="PS50119">
    <property type="entry name" value="ZF_BBOX"/>
    <property type="match status" value="2"/>
</dbReference>
<evidence type="ECO:0000256" key="5">
    <source>
        <dbReference type="ARBA" id="ARBA00022771"/>
    </source>
</evidence>
<dbReference type="Pfam" id="PF00643">
    <property type="entry name" value="zf-B_box"/>
    <property type="match status" value="1"/>
</dbReference>
<dbReference type="FunFam" id="2.120.10.30:FF:000013">
    <property type="entry name" value="E3 ubiquitin-protein ligase TRIM71"/>
    <property type="match status" value="1"/>
</dbReference>
<name>A0A2B4SJ01_STYPI</name>
<dbReference type="SMART" id="SM00336">
    <property type="entry name" value="BBOX"/>
    <property type="match status" value="2"/>
</dbReference>
<dbReference type="InterPro" id="IPR017868">
    <property type="entry name" value="Filamin/ABP280_repeat-like"/>
</dbReference>
<accession>A0A2B4SJ01</accession>
<evidence type="ECO:0000256" key="7">
    <source>
        <dbReference type="ARBA" id="ARBA00022833"/>
    </source>
</evidence>
<keyword evidence="4" id="KW-0677">Repeat</keyword>
<dbReference type="InterPro" id="IPR001841">
    <property type="entry name" value="Znf_RING"/>
</dbReference>
<dbReference type="AlphaFoldDB" id="A0A2B4SJ01"/>
<evidence type="ECO:0000259" key="11">
    <source>
        <dbReference type="PROSITE" id="PS50089"/>
    </source>
</evidence>
<feature type="repeat" description="NHL" evidence="10">
    <location>
        <begin position="615"/>
        <end position="658"/>
    </location>
</feature>
<dbReference type="InterPro" id="IPR011042">
    <property type="entry name" value="6-blade_b-propeller_TolB-like"/>
</dbReference>
<evidence type="ECO:0000256" key="9">
    <source>
        <dbReference type="PROSITE-ProRule" id="PRU00087"/>
    </source>
</evidence>
<dbReference type="EMBL" id="LSMT01000047">
    <property type="protein sequence ID" value="PFX30644.1"/>
    <property type="molecule type" value="Genomic_DNA"/>
</dbReference>
<keyword evidence="14" id="KW-1185">Reference proteome</keyword>
<keyword evidence="5 8" id="KW-0863">Zinc-finger</keyword>
<evidence type="ECO:0000256" key="4">
    <source>
        <dbReference type="ARBA" id="ARBA00022737"/>
    </source>
</evidence>
<dbReference type="Proteomes" id="UP000225706">
    <property type="component" value="Unassembled WGS sequence"/>
</dbReference>
<feature type="repeat" description="NHL" evidence="10">
    <location>
        <begin position="709"/>
        <end position="749"/>
    </location>
</feature>
<evidence type="ECO:0000256" key="6">
    <source>
        <dbReference type="ARBA" id="ARBA00022786"/>
    </source>
</evidence>
<dbReference type="PROSITE" id="PS00028">
    <property type="entry name" value="ZINC_FINGER_C2H2_1"/>
    <property type="match status" value="1"/>
</dbReference>
<dbReference type="InterPro" id="IPR001258">
    <property type="entry name" value="NHL_repeat"/>
</dbReference>
<feature type="repeat" description="NHL" evidence="10">
    <location>
        <begin position="662"/>
        <end position="705"/>
    </location>
</feature>
<dbReference type="InterPro" id="IPR017907">
    <property type="entry name" value="Znf_RING_CS"/>
</dbReference>
<evidence type="ECO:0000256" key="3">
    <source>
        <dbReference type="ARBA" id="ARBA00022723"/>
    </source>
</evidence>
<dbReference type="InterPro" id="IPR003649">
    <property type="entry name" value="Bbox_C"/>
</dbReference>
<dbReference type="FunFam" id="2.120.10.30:FF:000037">
    <property type="entry name" value="Uncharacterized protein, isoform E"/>
    <property type="match status" value="1"/>
</dbReference>
<dbReference type="PANTHER" id="PTHR25462:SF303">
    <property type="entry name" value="E3 UBIQUITIN-PROTEIN LIGASE TRIM71"/>
    <property type="match status" value="1"/>
</dbReference>
<dbReference type="GO" id="GO:0008270">
    <property type="term" value="F:zinc ion binding"/>
    <property type="evidence" value="ECO:0007669"/>
    <property type="project" value="UniProtKB-KW"/>
</dbReference>
<dbReference type="Pfam" id="PF22586">
    <property type="entry name" value="ANCHR-like_BBOX"/>
    <property type="match status" value="1"/>
</dbReference>
<evidence type="ECO:0000256" key="8">
    <source>
        <dbReference type="PROSITE-ProRule" id="PRU00024"/>
    </source>
</evidence>
<feature type="repeat" description="NHL" evidence="10">
    <location>
        <begin position="520"/>
        <end position="563"/>
    </location>
</feature>
<reference evidence="14" key="1">
    <citation type="journal article" date="2017" name="bioRxiv">
        <title>Comparative analysis of the genomes of Stylophora pistillata and Acropora digitifera provides evidence for extensive differences between species of corals.</title>
        <authorList>
            <person name="Voolstra C.R."/>
            <person name="Li Y."/>
            <person name="Liew Y.J."/>
            <person name="Baumgarten S."/>
            <person name="Zoccola D."/>
            <person name="Flot J.-F."/>
            <person name="Tambutte S."/>
            <person name="Allemand D."/>
            <person name="Aranda M."/>
        </authorList>
    </citation>
    <scope>NUCLEOTIDE SEQUENCE [LARGE SCALE GENOMIC DNA]</scope>
</reference>
<dbReference type="SUPFAM" id="SSF63829">
    <property type="entry name" value="Calcium-dependent phosphotriesterase"/>
    <property type="match status" value="1"/>
</dbReference>
<dbReference type="InterPro" id="IPR013087">
    <property type="entry name" value="Znf_C2H2_type"/>
</dbReference>
<dbReference type="Pfam" id="PF00630">
    <property type="entry name" value="Filamin"/>
    <property type="match status" value="1"/>
</dbReference>
<feature type="repeat" description="NHL" evidence="10">
    <location>
        <begin position="472"/>
        <end position="516"/>
    </location>
</feature>
<dbReference type="Gene3D" id="2.60.40.10">
    <property type="entry name" value="Immunoglobulins"/>
    <property type="match status" value="1"/>
</dbReference>
<comment type="caution">
    <text evidence="13">The sequence shown here is derived from an EMBL/GenBank/DDBJ whole genome shotgun (WGS) entry which is preliminary data.</text>
</comment>
<keyword evidence="6" id="KW-0833">Ubl conjugation pathway</keyword>
<dbReference type="Gene3D" id="3.30.160.60">
    <property type="entry name" value="Classic Zinc Finger"/>
    <property type="match status" value="1"/>
</dbReference>
<dbReference type="PROSITE" id="PS50194">
    <property type="entry name" value="FILAMIN_REPEAT"/>
    <property type="match status" value="1"/>
</dbReference>
<dbReference type="PROSITE" id="PS50089">
    <property type="entry name" value="ZF_RING_2"/>
    <property type="match status" value="1"/>
</dbReference>
<feature type="repeat" description="Filamin" evidence="9">
    <location>
        <begin position="368"/>
        <end position="459"/>
    </location>
</feature>
<dbReference type="InterPro" id="IPR000315">
    <property type="entry name" value="Znf_B-box"/>
</dbReference>
<feature type="domain" description="B box-type" evidence="12">
    <location>
        <begin position="90"/>
        <end position="137"/>
    </location>
</feature>
<dbReference type="InterPro" id="IPR047153">
    <property type="entry name" value="TRIM45/56/19-like"/>
</dbReference>
<dbReference type="Pfam" id="PF13445">
    <property type="entry name" value="zf-RING_UBOX"/>
    <property type="match status" value="1"/>
</dbReference>
<evidence type="ECO:0000313" key="13">
    <source>
        <dbReference type="EMBL" id="PFX30644.1"/>
    </source>
</evidence>
<dbReference type="SUPFAM" id="SSF57845">
    <property type="entry name" value="B-box zinc-binding domain"/>
    <property type="match status" value="1"/>
</dbReference>
<dbReference type="Pfam" id="PF01436">
    <property type="entry name" value="NHL"/>
    <property type="match status" value="5"/>
</dbReference>
<proteinExistence type="inferred from homology"/>
<evidence type="ECO:0000256" key="1">
    <source>
        <dbReference type="ARBA" id="ARBA00008518"/>
    </source>
</evidence>
<dbReference type="InterPro" id="IPR014756">
    <property type="entry name" value="Ig_E-set"/>
</dbReference>
<dbReference type="STRING" id="50429.A0A2B4SJ01"/>
<organism evidence="13 14">
    <name type="scientific">Stylophora pistillata</name>
    <name type="common">Smooth cauliflower coral</name>
    <dbReference type="NCBI Taxonomy" id="50429"/>
    <lineage>
        <taxon>Eukaryota</taxon>
        <taxon>Metazoa</taxon>
        <taxon>Cnidaria</taxon>
        <taxon>Anthozoa</taxon>
        <taxon>Hexacorallia</taxon>
        <taxon>Scleractinia</taxon>
        <taxon>Astrocoeniina</taxon>
        <taxon>Pocilloporidae</taxon>
        <taxon>Stylophora</taxon>
    </lineage>
</organism>
<dbReference type="InterPro" id="IPR001298">
    <property type="entry name" value="Filamin/ABP280_rpt"/>
</dbReference>
<dbReference type="Gene3D" id="4.10.830.40">
    <property type="match status" value="1"/>
</dbReference>
<feature type="domain" description="RING-type" evidence="11">
    <location>
        <begin position="16"/>
        <end position="57"/>
    </location>
</feature>
<dbReference type="InterPro" id="IPR013783">
    <property type="entry name" value="Ig-like_fold"/>
</dbReference>
<dbReference type="SUPFAM" id="SSF81296">
    <property type="entry name" value="E set domains"/>
    <property type="match status" value="1"/>
</dbReference>
<keyword evidence="7" id="KW-0862">Zinc</keyword>
<feature type="domain" description="B box-type" evidence="12">
    <location>
        <begin position="151"/>
        <end position="192"/>
    </location>
</feature>
<dbReference type="CDD" id="cd14954">
    <property type="entry name" value="NHL_TRIM71_like"/>
    <property type="match status" value="1"/>
</dbReference>
<evidence type="ECO:0000256" key="2">
    <source>
        <dbReference type="ARBA" id="ARBA00022553"/>
    </source>
</evidence>
<dbReference type="PROSITE" id="PS51125">
    <property type="entry name" value="NHL"/>
    <property type="match status" value="6"/>
</dbReference>
<dbReference type="OrthoDB" id="342730at2759"/>
<dbReference type="PROSITE" id="PS00518">
    <property type="entry name" value="ZF_RING_1"/>
    <property type="match status" value="1"/>
</dbReference>
<dbReference type="SUPFAM" id="SSF57850">
    <property type="entry name" value="RING/U-box"/>
    <property type="match status" value="1"/>
</dbReference>
<evidence type="ECO:0000259" key="12">
    <source>
        <dbReference type="PROSITE" id="PS50119"/>
    </source>
</evidence>
<sequence length="749" mass="84673">MASVEVEKLSEHLLKCPICLETYRMPKVLPCLHTFCQHCLQGLINSGENTIICPTCRCEVYVPKEGVGALSTNFFINNMLDFLSVAKSNSNPVVCSNCDEQNKATSRCIECMEFLCSQCVAAHRRTRMTKEHEVIALGELQSQKEVQEKLHRPLLCTVHERDVLKYFCETCDEPVCRECLIIDHREHHYGYLKDVDKKHRSEVGVLVMNTKKRIAPLKEAIEKVSEMKQKLDYKLEEVREEVIQNCKRCREVVQEREEEILTQVNNIYRMKSKTLEIQLDELEMMMGNLNSSIDFTESLLRHGNEAEVMLVKKQMTQRLQDLNSVKLEYLPLEEDLIDYKFSTDGFRKSLEHIGEVKVYHAYPPYCFATGVGIHRAKSGVEAVFLVTTKDRMNEVFSGRGEPIRVQIDPSEGDPVATYVIDNEDGTFTISYQPVARGLHQIHITMRNIHINGSPFSVNVTGRMDFGKVGKVMACFGCEGAGGGEFNMPWGVTIDDENNHLIVSDCNNHRIQVFDFEGTFMFKFGSEGTDKGQFRHPKGVARAPNGHIMVADSNNHRVQVFNEDGRFIRKFGSFGMERPGLLNHPCGVACTPGELVIVTEQDNHRVQLFNMNGEPVRQFGTQGFSKGQFIYPHHVCVNQRGRIIVADCVNDRVQVFDLEGKYLSDFGKEGSQNGLFDGPEGVACDDEDNILVCDYHNHRVQVLNSNGEFVNAFGAYGEDEGCFKNPCGIAITKEGNIVVADSGNNRIQVF</sequence>
<gene>
    <name evidence="13" type="primary">trim71</name>
    <name evidence="13" type="ORF">AWC38_SpisGene4528</name>
</gene>
<dbReference type="SMART" id="SM00557">
    <property type="entry name" value="IG_FLMN"/>
    <property type="match status" value="1"/>
</dbReference>
<dbReference type="Gene3D" id="2.120.10.30">
    <property type="entry name" value="TolB, C-terminal domain"/>
    <property type="match status" value="3"/>
</dbReference>
<comment type="similarity">
    <text evidence="1">Belongs to the TRIM/RBCC family.</text>
</comment>
<protein>
    <submittedName>
        <fullName evidence="13">E3 ubiquitin-protein ligase TRIM71</fullName>
    </submittedName>
</protein>
<evidence type="ECO:0000256" key="10">
    <source>
        <dbReference type="PROSITE-ProRule" id="PRU00504"/>
    </source>
</evidence>
<evidence type="ECO:0000313" key="14">
    <source>
        <dbReference type="Proteomes" id="UP000225706"/>
    </source>
</evidence>